<organism evidence="7 8">
    <name type="scientific">Solirubrobacter ginsenosidimutans</name>
    <dbReference type="NCBI Taxonomy" id="490573"/>
    <lineage>
        <taxon>Bacteria</taxon>
        <taxon>Bacillati</taxon>
        <taxon>Actinomycetota</taxon>
        <taxon>Thermoleophilia</taxon>
        <taxon>Solirubrobacterales</taxon>
        <taxon>Solirubrobacteraceae</taxon>
        <taxon>Solirubrobacter</taxon>
    </lineage>
</organism>
<reference evidence="7" key="1">
    <citation type="submission" date="2022-10" db="EMBL/GenBank/DDBJ databases">
        <title>The WGS of Solirubrobacter ginsenosidimutans DSM 21036.</title>
        <authorList>
            <person name="Jiang Z."/>
        </authorList>
    </citation>
    <scope>NUCLEOTIDE SEQUENCE</scope>
    <source>
        <strain evidence="7">DSM 21036</strain>
    </source>
</reference>
<dbReference type="Pfam" id="PF14759">
    <property type="entry name" value="Reductase_C"/>
    <property type="match status" value="1"/>
</dbReference>
<dbReference type="SUPFAM" id="SSF51905">
    <property type="entry name" value="FAD/NAD(P)-binding domain"/>
    <property type="match status" value="2"/>
</dbReference>
<dbReference type="SUPFAM" id="SSF55424">
    <property type="entry name" value="FAD/NAD-linked reductases, dimerisation (C-terminal) domain"/>
    <property type="match status" value="1"/>
</dbReference>
<keyword evidence="3" id="KW-0274">FAD</keyword>
<evidence type="ECO:0000256" key="1">
    <source>
        <dbReference type="ARBA" id="ARBA00001974"/>
    </source>
</evidence>
<evidence type="ECO:0000256" key="4">
    <source>
        <dbReference type="ARBA" id="ARBA00023002"/>
    </source>
</evidence>
<feature type="domain" description="FAD/NAD(P)-binding" evidence="5">
    <location>
        <begin position="3"/>
        <end position="297"/>
    </location>
</feature>
<dbReference type="Pfam" id="PF07992">
    <property type="entry name" value="Pyr_redox_2"/>
    <property type="match status" value="1"/>
</dbReference>
<evidence type="ECO:0000313" key="8">
    <source>
        <dbReference type="Proteomes" id="UP001149140"/>
    </source>
</evidence>
<dbReference type="PRINTS" id="PR00469">
    <property type="entry name" value="PNDRDTASEII"/>
</dbReference>
<evidence type="ECO:0000256" key="2">
    <source>
        <dbReference type="ARBA" id="ARBA00022630"/>
    </source>
</evidence>
<dbReference type="PRINTS" id="PR00368">
    <property type="entry name" value="FADPNR"/>
</dbReference>
<dbReference type="InterPro" id="IPR016156">
    <property type="entry name" value="FAD/NAD-linked_Rdtase_dimer_sf"/>
</dbReference>
<sequence>MRQLVIVGASLAGLRAAQAARTGGFDGDLVVVGEEVHRPYTRPPLSKELLAGEHEAERVVLPSDTFDAQWRLGVPAARLDRARRRVVLADGDELPYDRLILATGSRARRWPGPGGELEGVHVLRSLDDAIALRAALERRPRVAVVGAGFIGCEVAQTARKQGLDVTLIDIAPTPMLPLGPQLGEWCAALHSDHGVDLRLGTGVAALHGTGQVEAVELTDGTHVPADVVLVGMGALPNTEWLAGSGLQVTPGLQCDATLTAIGDPDILGAGDIVSWPHPLAGGDAIRIEHWTVAAEQGQHAGRNVLLPAQERKPYDQPPYFWSDQYDTKIQALGLPGRAERLELLEETEDGSRFVYGGERDGRLVGVIAINAARRLGSYRMALADPPDFADLRARLAADEKALGAPVRTV</sequence>
<accession>A0A9X3MMX5</accession>
<dbReference type="Gene3D" id="3.50.50.60">
    <property type="entry name" value="FAD/NAD(P)-binding domain"/>
    <property type="match status" value="2"/>
</dbReference>
<dbReference type="Gene3D" id="3.30.390.30">
    <property type="match status" value="1"/>
</dbReference>
<dbReference type="PANTHER" id="PTHR43557">
    <property type="entry name" value="APOPTOSIS-INDUCING FACTOR 1"/>
    <property type="match status" value="1"/>
</dbReference>
<gene>
    <name evidence="7" type="ORF">OM076_00250</name>
</gene>
<keyword evidence="4" id="KW-0560">Oxidoreductase</keyword>
<keyword evidence="2" id="KW-0285">Flavoprotein</keyword>
<comment type="cofactor">
    <cofactor evidence="1">
        <name>FAD</name>
        <dbReference type="ChEBI" id="CHEBI:57692"/>
    </cofactor>
</comment>
<proteinExistence type="predicted"/>
<evidence type="ECO:0000313" key="7">
    <source>
        <dbReference type="EMBL" id="MDA0158677.1"/>
    </source>
</evidence>
<dbReference type="InterPro" id="IPR050446">
    <property type="entry name" value="FAD-oxidoreductase/Apoptosis"/>
</dbReference>
<name>A0A9X3MMX5_9ACTN</name>
<dbReference type="EMBL" id="JAPDOD010000001">
    <property type="protein sequence ID" value="MDA0158677.1"/>
    <property type="molecule type" value="Genomic_DNA"/>
</dbReference>
<dbReference type="Proteomes" id="UP001149140">
    <property type="component" value="Unassembled WGS sequence"/>
</dbReference>
<dbReference type="GO" id="GO:0016651">
    <property type="term" value="F:oxidoreductase activity, acting on NAD(P)H"/>
    <property type="evidence" value="ECO:0007669"/>
    <property type="project" value="TreeGrafter"/>
</dbReference>
<protein>
    <submittedName>
        <fullName evidence="7">FAD-dependent oxidoreductase</fullName>
    </submittedName>
</protein>
<comment type="caution">
    <text evidence="7">The sequence shown here is derived from an EMBL/GenBank/DDBJ whole genome shotgun (WGS) entry which is preliminary data.</text>
</comment>
<dbReference type="InterPro" id="IPR023753">
    <property type="entry name" value="FAD/NAD-binding_dom"/>
</dbReference>
<dbReference type="InterPro" id="IPR036188">
    <property type="entry name" value="FAD/NAD-bd_sf"/>
</dbReference>
<dbReference type="InterPro" id="IPR028202">
    <property type="entry name" value="Reductase_C"/>
</dbReference>
<feature type="domain" description="Reductase C-terminal" evidence="6">
    <location>
        <begin position="319"/>
        <end position="384"/>
    </location>
</feature>
<keyword evidence="8" id="KW-1185">Reference proteome</keyword>
<dbReference type="GO" id="GO:0005737">
    <property type="term" value="C:cytoplasm"/>
    <property type="evidence" value="ECO:0007669"/>
    <property type="project" value="TreeGrafter"/>
</dbReference>
<evidence type="ECO:0000259" key="5">
    <source>
        <dbReference type="Pfam" id="PF07992"/>
    </source>
</evidence>
<evidence type="ECO:0000259" key="6">
    <source>
        <dbReference type="Pfam" id="PF14759"/>
    </source>
</evidence>
<dbReference type="RefSeq" id="WP_270037268.1">
    <property type="nucleotide sequence ID" value="NZ_JAPDOD010000001.1"/>
</dbReference>
<dbReference type="AlphaFoldDB" id="A0A9X3MMX5"/>
<evidence type="ECO:0000256" key="3">
    <source>
        <dbReference type="ARBA" id="ARBA00022827"/>
    </source>
</evidence>
<dbReference type="PANTHER" id="PTHR43557:SF2">
    <property type="entry name" value="RIESKE DOMAIN-CONTAINING PROTEIN-RELATED"/>
    <property type="match status" value="1"/>
</dbReference>